<gene>
    <name evidence="1" type="ORF">N7456_001000</name>
</gene>
<comment type="caution">
    <text evidence="1">The sequence shown here is derived from an EMBL/GenBank/DDBJ whole genome shotgun (WGS) entry which is preliminary data.</text>
</comment>
<accession>A0A9W9GD92</accession>
<dbReference type="Proteomes" id="UP001149165">
    <property type="component" value="Unassembled WGS sequence"/>
</dbReference>
<evidence type="ECO:0000313" key="2">
    <source>
        <dbReference type="Proteomes" id="UP001149165"/>
    </source>
</evidence>
<evidence type="ECO:0000313" key="1">
    <source>
        <dbReference type="EMBL" id="KAJ5116652.1"/>
    </source>
</evidence>
<dbReference type="AlphaFoldDB" id="A0A9W9GD92"/>
<reference evidence="1" key="2">
    <citation type="journal article" date="2023" name="IMA Fungus">
        <title>Comparative genomic study of the Penicillium genus elucidates a diverse pangenome and 15 lateral gene transfer events.</title>
        <authorList>
            <person name="Petersen C."/>
            <person name="Sorensen T."/>
            <person name="Nielsen M.R."/>
            <person name="Sondergaard T.E."/>
            <person name="Sorensen J.L."/>
            <person name="Fitzpatrick D.A."/>
            <person name="Frisvad J.C."/>
            <person name="Nielsen K.L."/>
        </authorList>
    </citation>
    <scope>NUCLEOTIDE SEQUENCE</scope>
    <source>
        <strain evidence="1">IBT 30069</strain>
    </source>
</reference>
<sequence length="116" mass="12384">MVSQLKSQVITISRRHIGCVGSLKRKSITAQVLLSSGVQDLNFSLGEQLKSSDPLPSETDLFQLEGIDSRFQVGAVAVGAAVVGADNTTAVCKLISELQEIGVNRVKLGVEKFDKI</sequence>
<protein>
    <submittedName>
        <fullName evidence="1">Uncharacterized protein</fullName>
    </submittedName>
</protein>
<proteinExistence type="predicted"/>
<dbReference type="EMBL" id="JAPQKH010000001">
    <property type="protein sequence ID" value="KAJ5116652.1"/>
    <property type="molecule type" value="Genomic_DNA"/>
</dbReference>
<reference evidence="1" key="1">
    <citation type="submission" date="2022-11" db="EMBL/GenBank/DDBJ databases">
        <authorList>
            <person name="Petersen C."/>
        </authorList>
    </citation>
    <scope>NUCLEOTIDE SEQUENCE</scope>
    <source>
        <strain evidence="1">IBT 30069</strain>
    </source>
</reference>
<organism evidence="1 2">
    <name type="scientific">Penicillium angulare</name>
    <dbReference type="NCBI Taxonomy" id="116970"/>
    <lineage>
        <taxon>Eukaryota</taxon>
        <taxon>Fungi</taxon>
        <taxon>Dikarya</taxon>
        <taxon>Ascomycota</taxon>
        <taxon>Pezizomycotina</taxon>
        <taxon>Eurotiomycetes</taxon>
        <taxon>Eurotiomycetidae</taxon>
        <taxon>Eurotiales</taxon>
        <taxon>Aspergillaceae</taxon>
        <taxon>Penicillium</taxon>
    </lineage>
</organism>
<keyword evidence="2" id="KW-1185">Reference proteome</keyword>
<name>A0A9W9GD92_9EURO</name>